<evidence type="ECO:0000313" key="6">
    <source>
        <dbReference type="Proteomes" id="UP000195011"/>
    </source>
</evidence>
<evidence type="ECO:0000313" key="5">
    <source>
        <dbReference type="EMBL" id="OUE28817.1"/>
    </source>
</evidence>
<dbReference type="NCBIfam" id="TIGR00732">
    <property type="entry name" value="dprA"/>
    <property type="match status" value="1"/>
</dbReference>
<dbReference type="Gene3D" id="1.10.10.10">
    <property type="entry name" value="Winged helix-like DNA-binding domain superfamily/Winged helix DNA-binding domain"/>
    <property type="match status" value="1"/>
</dbReference>
<feature type="region of interest" description="Disordered" evidence="2">
    <location>
        <begin position="1"/>
        <end position="33"/>
    </location>
</feature>
<dbReference type="Proteomes" id="UP000195011">
    <property type="component" value="Unassembled WGS sequence"/>
</dbReference>
<dbReference type="SUPFAM" id="SSF102405">
    <property type="entry name" value="MCP/YpsA-like"/>
    <property type="match status" value="1"/>
</dbReference>
<feature type="region of interest" description="Disordered" evidence="2">
    <location>
        <begin position="399"/>
        <end position="438"/>
    </location>
</feature>
<dbReference type="InterPro" id="IPR036388">
    <property type="entry name" value="WH-like_DNA-bd_sf"/>
</dbReference>
<protein>
    <submittedName>
        <fullName evidence="5">Uncharacterized protein</fullName>
    </submittedName>
</protein>
<evidence type="ECO:0000256" key="2">
    <source>
        <dbReference type="SAM" id="MobiDB-lite"/>
    </source>
</evidence>
<dbReference type="EMBL" id="MDJY01000006">
    <property type="protein sequence ID" value="OUE28817.1"/>
    <property type="molecule type" value="Genomic_DNA"/>
</dbReference>
<organism evidence="5 6">
    <name type="scientific">Clavibacter michiganensis</name>
    <dbReference type="NCBI Taxonomy" id="28447"/>
    <lineage>
        <taxon>Bacteria</taxon>
        <taxon>Bacillati</taxon>
        <taxon>Actinomycetota</taxon>
        <taxon>Actinomycetes</taxon>
        <taxon>Micrococcales</taxon>
        <taxon>Microbacteriaceae</taxon>
        <taxon>Clavibacter</taxon>
    </lineage>
</organism>
<dbReference type="PANTHER" id="PTHR43022:SF1">
    <property type="entry name" value="PROTEIN SMF"/>
    <property type="match status" value="1"/>
</dbReference>
<comment type="caution">
    <text evidence="5">The sequence shown here is derived from an EMBL/GenBank/DDBJ whole genome shotgun (WGS) entry which is preliminary data.</text>
</comment>
<evidence type="ECO:0000259" key="4">
    <source>
        <dbReference type="Pfam" id="PF17782"/>
    </source>
</evidence>
<dbReference type="PANTHER" id="PTHR43022">
    <property type="entry name" value="PROTEIN SMF"/>
    <property type="match status" value="1"/>
</dbReference>
<feature type="domain" description="DprA winged helix" evidence="4">
    <location>
        <begin position="432"/>
        <end position="488"/>
    </location>
</feature>
<dbReference type="Pfam" id="PF02481">
    <property type="entry name" value="DNA_processg_A"/>
    <property type="match status" value="1"/>
</dbReference>
<name>A0A251YX37_9MICO</name>
<gene>
    <name evidence="5" type="ORF">BFL36_00980</name>
</gene>
<dbReference type="InterPro" id="IPR003488">
    <property type="entry name" value="DprA"/>
</dbReference>
<dbReference type="Gene3D" id="3.40.50.450">
    <property type="match status" value="1"/>
</dbReference>
<evidence type="ECO:0000256" key="1">
    <source>
        <dbReference type="ARBA" id="ARBA00006525"/>
    </source>
</evidence>
<dbReference type="Pfam" id="PF17782">
    <property type="entry name" value="WHD_DprA"/>
    <property type="match status" value="1"/>
</dbReference>
<proteinExistence type="inferred from homology"/>
<feature type="domain" description="Smf/DprA SLOG" evidence="3">
    <location>
        <begin position="167"/>
        <end position="378"/>
    </location>
</feature>
<dbReference type="AlphaFoldDB" id="A0A251YX37"/>
<evidence type="ECO:0000259" key="3">
    <source>
        <dbReference type="Pfam" id="PF02481"/>
    </source>
</evidence>
<reference evidence="5 6" key="1">
    <citation type="submission" date="2016-08" db="EMBL/GenBank/DDBJ databases">
        <title>Genome sequence of Clavibacter michiganensis spp strain CFBP8017.</title>
        <authorList>
            <person name="Thapa S.P."/>
            <person name="Coaker G."/>
            <person name="Jacques M.-A."/>
        </authorList>
    </citation>
    <scope>NUCLEOTIDE SEQUENCE [LARGE SCALE GENOMIC DNA]</scope>
    <source>
        <strain evidence="5">CFBP8017</strain>
    </source>
</reference>
<dbReference type="GO" id="GO:0009294">
    <property type="term" value="P:DNA-mediated transformation"/>
    <property type="evidence" value="ECO:0007669"/>
    <property type="project" value="InterPro"/>
</dbReference>
<accession>A0A251YX37</accession>
<comment type="similarity">
    <text evidence="1">Belongs to the DprA/Smf family.</text>
</comment>
<sequence length="496" mass="50173">MTDGGVCPEAAHDGSGSAPATRVDGSAVPGTTRDRTVARLGMSAGDARELVEALRPTAGARAGLDADDAPEIIARCTWSGIAEPGDRVAGAVVGVLGAAGALAAVVDARSADAVVGRMVDAGLVLAPDSRAALVDEVRTALDRWRPRVVRTEAMARLHAARTVGAGVLVPGDPAWPSGADDLGPHAPLVLWWTGDEQALAALSRSVAVVGARAATGYGEHVTAELASGLVDRSVEIVSGGAYGIDGVAHRAAIASGGRTVAFLAGGVDRLYPSGHAELFGRMRRDGAIVSELPCGASPTRWRFLLRNRLIAAVSSATVVVEAGARSGSLNTANHALALERPLGAVPGPVTSVSSSGCHRLIRDSGAVCITSAEEAMELVPGWSGIAGEAAGDLPPHAVASAASTGASESRGAVARLRGPGQGEEGRAASSVTARTDDPRATRVLDALSTRRGRDTSDVASRAGLGISETSSVLGRLELEGLVARPDGGWVRRPAAR</sequence>
<dbReference type="InterPro" id="IPR041614">
    <property type="entry name" value="DprA_WH"/>
</dbReference>
<dbReference type="InterPro" id="IPR057666">
    <property type="entry name" value="DrpA_SLOG"/>
</dbReference>